<proteinExistence type="predicted"/>
<comment type="caution">
    <text evidence="1">The sequence shown here is derived from an EMBL/GenBank/DDBJ whole genome shotgun (WGS) entry which is preliminary data.</text>
</comment>
<gene>
    <name evidence="1" type="ORF">TIFTF001_035366</name>
</gene>
<sequence length="106" mass="11938">MAAVYLFIKYNGQWNVRRDMLVDQEKTIVIKYAIEPERPPSVAKVIPPEIGESNHIPVQSSGVGGQSDETVRPVAVNNHIPSPIVGLDLHMEDRLEEQDEFLNKMT</sequence>
<organism evidence="1 2">
    <name type="scientific">Ficus carica</name>
    <name type="common">Common fig</name>
    <dbReference type="NCBI Taxonomy" id="3494"/>
    <lineage>
        <taxon>Eukaryota</taxon>
        <taxon>Viridiplantae</taxon>
        <taxon>Streptophyta</taxon>
        <taxon>Embryophyta</taxon>
        <taxon>Tracheophyta</taxon>
        <taxon>Spermatophyta</taxon>
        <taxon>Magnoliopsida</taxon>
        <taxon>eudicotyledons</taxon>
        <taxon>Gunneridae</taxon>
        <taxon>Pentapetalae</taxon>
        <taxon>rosids</taxon>
        <taxon>fabids</taxon>
        <taxon>Rosales</taxon>
        <taxon>Moraceae</taxon>
        <taxon>Ficeae</taxon>
        <taxon>Ficus</taxon>
    </lineage>
</organism>
<evidence type="ECO:0000313" key="2">
    <source>
        <dbReference type="Proteomes" id="UP001187192"/>
    </source>
</evidence>
<name>A0AA88E372_FICCA</name>
<protein>
    <submittedName>
        <fullName evidence="1">Uncharacterized protein</fullName>
    </submittedName>
</protein>
<dbReference type="EMBL" id="BTGU01000309">
    <property type="protein sequence ID" value="GMN66298.1"/>
    <property type="molecule type" value="Genomic_DNA"/>
</dbReference>
<reference evidence="1" key="1">
    <citation type="submission" date="2023-07" db="EMBL/GenBank/DDBJ databases">
        <title>draft genome sequence of fig (Ficus carica).</title>
        <authorList>
            <person name="Takahashi T."/>
            <person name="Nishimura K."/>
        </authorList>
    </citation>
    <scope>NUCLEOTIDE SEQUENCE</scope>
</reference>
<keyword evidence="2" id="KW-1185">Reference proteome</keyword>
<evidence type="ECO:0000313" key="1">
    <source>
        <dbReference type="EMBL" id="GMN66298.1"/>
    </source>
</evidence>
<dbReference type="Proteomes" id="UP001187192">
    <property type="component" value="Unassembled WGS sequence"/>
</dbReference>
<dbReference type="AlphaFoldDB" id="A0AA88E372"/>
<accession>A0AA88E372</accession>